<dbReference type="SUPFAM" id="SSF48371">
    <property type="entry name" value="ARM repeat"/>
    <property type="match status" value="1"/>
</dbReference>
<dbReference type="GO" id="GO:0003723">
    <property type="term" value="F:RNA binding"/>
    <property type="evidence" value="ECO:0007669"/>
    <property type="project" value="InterPro"/>
</dbReference>
<keyword evidence="3" id="KW-0810">Translation regulation</keyword>
<dbReference type="InterPro" id="IPR003890">
    <property type="entry name" value="MIF4G-like_typ-3"/>
</dbReference>
<dbReference type="GO" id="GO:0006446">
    <property type="term" value="P:regulation of translational initiation"/>
    <property type="evidence" value="ECO:0007669"/>
    <property type="project" value="TreeGrafter"/>
</dbReference>
<dbReference type="EMBL" id="UFQT01000229">
    <property type="protein sequence ID" value="SSX22079.1"/>
    <property type="molecule type" value="Genomic_DNA"/>
</dbReference>
<evidence type="ECO:0000256" key="4">
    <source>
        <dbReference type="SAM" id="MobiDB-lite"/>
    </source>
</evidence>
<dbReference type="Pfam" id="PF02854">
    <property type="entry name" value="MIF4G"/>
    <property type="match status" value="1"/>
</dbReference>
<dbReference type="SMART" id="SM00543">
    <property type="entry name" value="MIF4G"/>
    <property type="match status" value="1"/>
</dbReference>
<feature type="region of interest" description="Disordered" evidence="4">
    <location>
        <begin position="1"/>
        <end position="21"/>
    </location>
</feature>
<evidence type="ECO:0000313" key="6">
    <source>
        <dbReference type="EMBL" id="SSX22079.1"/>
    </source>
</evidence>
<evidence type="ECO:0000256" key="1">
    <source>
        <dbReference type="ARBA" id="ARBA00004496"/>
    </source>
</evidence>
<proteinExistence type="predicted"/>
<keyword evidence="2" id="KW-0963">Cytoplasm</keyword>
<dbReference type="GO" id="GO:0008494">
    <property type="term" value="F:translation activator activity"/>
    <property type="evidence" value="ECO:0007669"/>
    <property type="project" value="TreeGrafter"/>
</dbReference>
<dbReference type="InterPro" id="IPR016024">
    <property type="entry name" value="ARM-type_fold"/>
</dbReference>
<reference evidence="6" key="1">
    <citation type="submission" date="2018-07" db="EMBL/GenBank/DDBJ databases">
        <authorList>
            <person name="Quirk P.G."/>
            <person name="Krulwich T.A."/>
        </authorList>
    </citation>
    <scope>NUCLEOTIDE SEQUENCE</scope>
</reference>
<comment type="subcellular location">
    <subcellularLocation>
        <location evidence="1">Cytoplasm</location>
    </subcellularLocation>
</comment>
<accession>A0A336LZB5</accession>
<name>A0A336LZB5_CULSO</name>
<dbReference type="Gene3D" id="1.25.40.180">
    <property type="match status" value="1"/>
</dbReference>
<organism evidence="6">
    <name type="scientific">Culicoides sonorensis</name>
    <name type="common">Biting midge</name>
    <dbReference type="NCBI Taxonomy" id="179676"/>
    <lineage>
        <taxon>Eukaryota</taxon>
        <taxon>Metazoa</taxon>
        <taxon>Ecdysozoa</taxon>
        <taxon>Arthropoda</taxon>
        <taxon>Hexapoda</taxon>
        <taxon>Insecta</taxon>
        <taxon>Pterygota</taxon>
        <taxon>Neoptera</taxon>
        <taxon>Endopterygota</taxon>
        <taxon>Diptera</taxon>
        <taxon>Nematocera</taxon>
        <taxon>Chironomoidea</taxon>
        <taxon>Ceratopogonidae</taxon>
        <taxon>Ceratopogoninae</taxon>
        <taxon>Culicoides</taxon>
        <taxon>Monoculicoides</taxon>
    </lineage>
</organism>
<dbReference type="AlphaFoldDB" id="A0A336LZB5"/>
<sequence>MNNQNDKMNHGMAGISRERSFVRTSGQNIQNANKRRSLAFHQQQQQQNQQIREKPAIEIYRPPNVRIDNSSGNNGGVLMTQNKLNVHAEEFQMKRYLLKPLHHGHMGAHQLQQSKSTSNVHPYNLHMPLARMQPAGRPMIYNQLPHHNIFQQQPQQQQTHVPLMASPSSSNVMQPRVKFAPEPTVTVIQNVHQPGQMNNFAQQNANNLMKIPNPLQRSKSLTSADNLINRSFAGMSLSADITDIGQFTPEIQAIIDKALADPNQLSARVLMELATKIMERAIEGRRYALPVSRLCIQIIAKEKKETFLEAILNTCRQWYNERDKVLGIPPQSKIPARPKFTSFMSFLTEMFCQLKRRQLQLKTHCDGAPPPLVLLTLLEKCCEDCVKPPVRSLAEIECLFFVLTCIGRDLEQHLPQQLEMLLTAVRDAFLNSSASVPAIRRTLLQLIELQASRWQLPGNTVLYYYPTQRQTMTNN</sequence>
<dbReference type="VEuPathDB" id="VectorBase:CSON005994"/>
<evidence type="ECO:0000256" key="2">
    <source>
        <dbReference type="ARBA" id="ARBA00022490"/>
    </source>
</evidence>
<dbReference type="PANTHER" id="PTHR23254:SF16">
    <property type="entry name" value="CBP80_20-DEPENDENT TRANSLATION INITIATION FACTOR"/>
    <property type="match status" value="1"/>
</dbReference>
<dbReference type="InterPro" id="IPR051367">
    <property type="entry name" value="mRNA_TranslReg/HistoneTransl"/>
</dbReference>
<evidence type="ECO:0000259" key="5">
    <source>
        <dbReference type="SMART" id="SM00543"/>
    </source>
</evidence>
<dbReference type="GO" id="GO:0005829">
    <property type="term" value="C:cytosol"/>
    <property type="evidence" value="ECO:0007669"/>
    <property type="project" value="TreeGrafter"/>
</dbReference>
<feature type="domain" description="MIF4G" evidence="5">
    <location>
        <begin position="231"/>
        <end position="453"/>
    </location>
</feature>
<dbReference type="FunFam" id="1.25.40.180:FF:000039">
    <property type="entry name" value="Uncharacterized protein, isoform B"/>
    <property type="match status" value="1"/>
</dbReference>
<dbReference type="PANTHER" id="PTHR23254">
    <property type="entry name" value="EIF4G DOMAIN PROTEIN"/>
    <property type="match status" value="1"/>
</dbReference>
<protein>
    <submittedName>
        <fullName evidence="6">CSON005994 protein</fullName>
    </submittedName>
</protein>
<gene>
    <name evidence="6" type="primary">CSON005994</name>
</gene>
<evidence type="ECO:0000256" key="3">
    <source>
        <dbReference type="ARBA" id="ARBA00022845"/>
    </source>
</evidence>